<accession>A0AAE4C1I6</accession>
<feature type="transmembrane region" description="Helical" evidence="1">
    <location>
        <begin position="182"/>
        <end position="200"/>
    </location>
</feature>
<evidence type="ECO:0000313" key="2">
    <source>
        <dbReference type="EMBL" id="MDR6525513.1"/>
    </source>
</evidence>
<keyword evidence="1" id="KW-1133">Transmembrane helix</keyword>
<protein>
    <submittedName>
        <fullName evidence="2">Uncharacterized protein</fullName>
    </submittedName>
</protein>
<dbReference type="EMBL" id="JAVDQY010000001">
    <property type="protein sequence ID" value="MDR6525513.1"/>
    <property type="molecule type" value="Genomic_DNA"/>
</dbReference>
<gene>
    <name evidence="2" type="ORF">J2787_000883</name>
</gene>
<keyword evidence="1" id="KW-0472">Membrane</keyword>
<comment type="caution">
    <text evidence="2">The sequence shown here is derived from an EMBL/GenBank/DDBJ whole genome shotgun (WGS) entry which is preliminary data.</text>
</comment>
<organism evidence="2 3">
    <name type="scientific">Chryseobacterium rhizosphaerae</name>
    <dbReference type="NCBI Taxonomy" id="395937"/>
    <lineage>
        <taxon>Bacteria</taxon>
        <taxon>Pseudomonadati</taxon>
        <taxon>Bacteroidota</taxon>
        <taxon>Flavobacteriia</taxon>
        <taxon>Flavobacteriales</taxon>
        <taxon>Weeksellaceae</taxon>
        <taxon>Chryseobacterium group</taxon>
        <taxon>Chryseobacterium</taxon>
    </lineage>
</organism>
<sequence length="209" mass="24928">MFNKNKKLQEELKKVQEQYQENNGKAMPLTRPAYMQMGINFLWAVFNMYMFFENRNIEKFSFFNFWVMFFLLLMNIPLFIYKENEKEGKNKFVAIYFFCALLVFTLFPFFISYNLAMVCTVVSWLPNYIYSYSIKDKKAIDSLKGNTGCFMIFWLGLLVISIIISISGHSLGTEIFPAGYNYGYFINMLYNIFFIVSIYYSNRYRNMSV</sequence>
<dbReference type="AlphaFoldDB" id="A0AAE4C1I6"/>
<feature type="transmembrane region" description="Helical" evidence="1">
    <location>
        <begin position="33"/>
        <end position="51"/>
    </location>
</feature>
<evidence type="ECO:0000256" key="1">
    <source>
        <dbReference type="SAM" id="Phobius"/>
    </source>
</evidence>
<feature type="transmembrane region" description="Helical" evidence="1">
    <location>
        <begin position="147"/>
        <end position="170"/>
    </location>
</feature>
<feature type="transmembrane region" description="Helical" evidence="1">
    <location>
        <begin position="63"/>
        <end position="81"/>
    </location>
</feature>
<proteinExistence type="predicted"/>
<keyword evidence="1" id="KW-0812">Transmembrane</keyword>
<feature type="transmembrane region" description="Helical" evidence="1">
    <location>
        <begin position="93"/>
        <end position="126"/>
    </location>
</feature>
<dbReference type="RefSeq" id="WP_309944925.1">
    <property type="nucleotide sequence ID" value="NZ_JAVDQY010000001.1"/>
</dbReference>
<name>A0AAE4C1I6_9FLAO</name>
<reference evidence="2" key="1">
    <citation type="submission" date="2023-07" db="EMBL/GenBank/DDBJ databases">
        <title>Sorghum-associated microbial communities from plants grown in Nebraska, USA.</title>
        <authorList>
            <person name="Schachtman D."/>
        </authorList>
    </citation>
    <scope>NUCLEOTIDE SEQUENCE</scope>
    <source>
        <strain evidence="2">DS2360</strain>
    </source>
</reference>
<evidence type="ECO:0000313" key="3">
    <source>
        <dbReference type="Proteomes" id="UP001184861"/>
    </source>
</evidence>
<dbReference type="Proteomes" id="UP001184861">
    <property type="component" value="Unassembled WGS sequence"/>
</dbReference>